<organism evidence="9 10">
    <name type="scientific">Candidatus Buchananbacteria bacterium RIFCSPHIGHO2_01_FULL_39_8</name>
    <dbReference type="NCBI Taxonomy" id="1797533"/>
    <lineage>
        <taxon>Bacteria</taxon>
        <taxon>Candidatus Buchananiibacteriota</taxon>
    </lineage>
</organism>
<keyword evidence="2 5" id="KW-0545">Nucleotide biosynthesis</keyword>
<dbReference type="GO" id="GO:0044209">
    <property type="term" value="P:AMP salvage"/>
    <property type="evidence" value="ECO:0007669"/>
    <property type="project" value="UniProtKB-UniRule"/>
</dbReference>
<dbReference type="PRINTS" id="PR00094">
    <property type="entry name" value="ADENYLTKNASE"/>
</dbReference>
<dbReference type="NCBIfam" id="NF001381">
    <property type="entry name" value="PRK00279.1-3"/>
    <property type="match status" value="1"/>
</dbReference>
<dbReference type="NCBIfam" id="TIGR01351">
    <property type="entry name" value="adk"/>
    <property type="match status" value="1"/>
</dbReference>
<sequence length="216" mass="24696">MNLIIFGPQGSGKGTQAELIARRHAWPYISTGDIFRYHIKNQTELSRQVNEYINAGQLVPDELTNKIVQDRLQQPDCLVGFVLDGYPRNKPQLKFLDSIAEIDFTIVIEISDSEAIRRLAGRLACKCGLSYHVEYNPPKQAGICDKCGEKLFKRDDDKPSAIKKRLEIYHQETEPLLDEYEKQGKLFRVGGLGSIEDIYKWIDKIISQNSKVKIQK</sequence>
<dbReference type="AlphaFoldDB" id="A0A1G1Y168"/>
<dbReference type="SUPFAM" id="SSF52540">
    <property type="entry name" value="P-loop containing nucleoside triphosphate hydrolases"/>
    <property type="match status" value="1"/>
</dbReference>
<comment type="subunit">
    <text evidence="5 7">Monomer.</text>
</comment>
<proteinExistence type="inferred from homology"/>
<evidence type="ECO:0000256" key="4">
    <source>
        <dbReference type="ARBA" id="ARBA00022777"/>
    </source>
</evidence>
<keyword evidence="5" id="KW-0479">Metal-binding</keyword>
<dbReference type="PANTHER" id="PTHR23359">
    <property type="entry name" value="NUCLEOTIDE KINASE"/>
    <property type="match status" value="1"/>
</dbReference>
<comment type="domain">
    <text evidence="5">Consists of three domains, a large central CORE domain and two small peripheral domains, NMPbind and LID, which undergo movements during catalysis. The LID domain closes over the site of phosphoryl transfer upon ATP binding. Assembling and dissambling the active center during each catalytic cycle provides an effective means to prevent ATP hydrolysis. Some bacteria have evolved a zinc-coordinating structure that stabilizes the LID domain.</text>
</comment>
<feature type="binding site" evidence="5">
    <location>
        <position position="165"/>
    </location>
    <ligand>
        <name>AMP</name>
        <dbReference type="ChEBI" id="CHEBI:456215"/>
    </ligand>
</feature>
<feature type="binding site" evidence="5">
    <location>
        <position position="127"/>
    </location>
    <ligand>
        <name>Zn(2+)</name>
        <dbReference type="ChEBI" id="CHEBI:29105"/>
        <note>structural</note>
    </ligand>
</feature>
<evidence type="ECO:0000256" key="6">
    <source>
        <dbReference type="RuleBase" id="RU003330"/>
    </source>
</evidence>
<feature type="binding site" evidence="5">
    <location>
        <position position="193"/>
    </location>
    <ligand>
        <name>ATP</name>
        <dbReference type="ChEBI" id="CHEBI:30616"/>
    </ligand>
</feature>
<keyword evidence="5" id="KW-0862">Zinc</keyword>
<feature type="binding site" evidence="5">
    <location>
        <position position="92"/>
    </location>
    <ligand>
        <name>AMP</name>
        <dbReference type="ChEBI" id="CHEBI:456215"/>
    </ligand>
</feature>
<keyword evidence="5" id="KW-0963">Cytoplasm</keyword>
<dbReference type="Proteomes" id="UP000176241">
    <property type="component" value="Unassembled WGS sequence"/>
</dbReference>
<evidence type="ECO:0000313" key="9">
    <source>
        <dbReference type="EMBL" id="OGY45560.1"/>
    </source>
</evidence>
<feature type="region of interest" description="NMP" evidence="5">
    <location>
        <begin position="30"/>
        <end position="59"/>
    </location>
</feature>
<evidence type="ECO:0000256" key="2">
    <source>
        <dbReference type="ARBA" id="ARBA00022727"/>
    </source>
</evidence>
<comment type="subcellular location">
    <subcellularLocation>
        <location evidence="5 7">Cytoplasm</location>
    </subcellularLocation>
</comment>
<protein>
    <recommendedName>
        <fullName evidence="5 7">Adenylate kinase</fullName>
        <shortName evidence="5">AK</shortName>
        <ecNumber evidence="5 7">2.7.4.3</ecNumber>
    </recommendedName>
    <alternativeName>
        <fullName evidence="5">ATP-AMP transphosphorylase</fullName>
    </alternativeName>
    <alternativeName>
        <fullName evidence="5">ATP:AMP phosphotransferase</fullName>
    </alternativeName>
    <alternativeName>
        <fullName evidence="5">Adenylate monophosphate kinase</fullName>
    </alternativeName>
</protein>
<dbReference type="GO" id="GO:0005524">
    <property type="term" value="F:ATP binding"/>
    <property type="evidence" value="ECO:0007669"/>
    <property type="project" value="UniProtKB-UniRule"/>
</dbReference>
<dbReference type="NCBIfam" id="NF001380">
    <property type="entry name" value="PRK00279.1-2"/>
    <property type="match status" value="1"/>
</dbReference>
<accession>A0A1G1Y168</accession>
<evidence type="ECO:0000256" key="5">
    <source>
        <dbReference type="HAMAP-Rule" id="MF_00235"/>
    </source>
</evidence>
<feature type="binding site" evidence="5">
    <location>
        <position position="31"/>
    </location>
    <ligand>
        <name>AMP</name>
        <dbReference type="ChEBI" id="CHEBI:456215"/>
    </ligand>
</feature>
<dbReference type="GO" id="GO:0005737">
    <property type="term" value="C:cytoplasm"/>
    <property type="evidence" value="ECO:0007669"/>
    <property type="project" value="UniProtKB-SubCell"/>
</dbReference>
<dbReference type="Pfam" id="PF05191">
    <property type="entry name" value="ADK_lid"/>
    <property type="match status" value="1"/>
</dbReference>
<feature type="binding site" evidence="5">
    <location>
        <begin position="85"/>
        <end position="88"/>
    </location>
    <ligand>
        <name>AMP</name>
        <dbReference type="ChEBI" id="CHEBI:456215"/>
    </ligand>
</feature>
<feature type="binding site" evidence="5">
    <location>
        <begin position="10"/>
        <end position="15"/>
    </location>
    <ligand>
        <name>ATP</name>
        <dbReference type="ChEBI" id="CHEBI:30616"/>
    </ligand>
</feature>
<dbReference type="CDD" id="cd01428">
    <property type="entry name" value="ADK"/>
    <property type="match status" value="1"/>
</dbReference>
<comment type="function">
    <text evidence="5">Catalyzes the reversible transfer of the terminal phosphate group between ATP and AMP. Plays an important role in cellular energy homeostasis and in adenine nucleotide metabolism.</text>
</comment>
<dbReference type="InterPro" id="IPR007862">
    <property type="entry name" value="Adenylate_kinase_lid-dom"/>
</dbReference>
<feature type="binding site" evidence="5">
    <location>
        <position position="147"/>
    </location>
    <ligand>
        <name>Zn(2+)</name>
        <dbReference type="ChEBI" id="CHEBI:29105"/>
        <note>structural</note>
    </ligand>
</feature>
<feature type="binding site" evidence="5">
    <location>
        <position position="144"/>
    </location>
    <ligand>
        <name>Zn(2+)</name>
        <dbReference type="ChEBI" id="CHEBI:29105"/>
        <note>structural</note>
    </ligand>
</feature>
<dbReference type="InterPro" id="IPR006259">
    <property type="entry name" value="Adenyl_kin_sub"/>
</dbReference>
<feature type="binding site" evidence="5">
    <location>
        <position position="122"/>
    </location>
    <ligand>
        <name>ATP</name>
        <dbReference type="ChEBI" id="CHEBI:30616"/>
    </ligand>
</feature>
<dbReference type="EC" id="2.7.4.3" evidence="5 7"/>
<keyword evidence="5 7" id="KW-0067">ATP-binding</keyword>
<dbReference type="Pfam" id="PF00406">
    <property type="entry name" value="ADK"/>
    <property type="match status" value="1"/>
</dbReference>
<dbReference type="PROSITE" id="PS00113">
    <property type="entry name" value="ADENYLATE_KINASE"/>
    <property type="match status" value="1"/>
</dbReference>
<dbReference type="InterPro" id="IPR027417">
    <property type="entry name" value="P-loop_NTPase"/>
</dbReference>
<name>A0A1G1Y168_9BACT</name>
<comment type="pathway">
    <text evidence="5">Purine metabolism; AMP biosynthesis via salvage pathway; AMP from ADP: step 1/1.</text>
</comment>
<keyword evidence="4 5" id="KW-0418">Kinase</keyword>
<dbReference type="FunFam" id="3.40.50.300:FF:000106">
    <property type="entry name" value="Adenylate kinase mitochondrial"/>
    <property type="match status" value="1"/>
</dbReference>
<dbReference type="UniPathway" id="UPA00588">
    <property type="reaction ID" value="UER00649"/>
</dbReference>
<comment type="similarity">
    <text evidence="5 6">Belongs to the adenylate kinase family.</text>
</comment>
<dbReference type="HAMAP" id="MF_00235">
    <property type="entry name" value="Adenylate_kinase_Adk"/>
    <property type="match status" value="1"/>
</dbReference>
<dbReference type="GO" id="GO:0004017">
    <property type="term" value="F:AMP kinase activity"/>
    <property type="evidence" value="ECO:0007669"/>
    <property type="project" value="UniProtKB-UniRule"/>
</dbReference>
<gene>
    <name evidence="5" type="primary">adk</name>
    <name evidence="9" type="ORF">A2731_01465</name>
</gene>
<dbReference type="InterPro" id="IPR033690">
    <property type="entry name" value="Adenylat_kinase_CS"/>
</dbReference>
<feature type="binding site" evidence="5">
    <location>
        <position position="36"/>
    </location>
    <ligand>
        <name>AMP</name>
        <dbReference type="ChEBI" id="CHEBI:456215"/>
    </ligand>
</feature>
<comment type="caution">
    <text evidence="5">Lacks conserved residue(s) required for the propagation of feature annotation.</text>
</comment>
<evidence type="ECO:0000256" key="7">
    <source>
        <dbReference type="RuleBase" id="RU003331"/>
    </source>
</evidence>
<feature type="binding site" evidence="5">
    <location>
        <begin position="57"/>
        <end position="59"/>
    </location>
    <ligand>
        <name>AMP</name>
        <dbReference type="ChEBI" id="CHEBI:456215"/>
    </ligand>
</feature>
<dbReference type="EMBL" id="MHIC01000016">
    <property type="protein sequence ID" value="OGY45560.1"/>
    <property type="molecule type" value="Genomic_DNA"/>
</dbReference>
<dbReference type="Gene3D" id="3.40.50.300">
    <property type="entry name" value="P-loop containing nucleotide triphosphate hydrolases"/>
    <property type="match status" value="1"/>
</dbReference>
<evidence type="ECO:0000256" key="3">
    <source>
        <dbReference type="ARBA" id="ARBA00022741"/>
    </source>
</evidence>
<dbReference type="GO" id="GO:0008270">
    <property type="term" value="F:zinc ion binding"/>
    <property type="evidence" value="ECO:0007669"/>
    <property type="project" value="UniProtKB-UniRule"/>
</dbReference>
<evidence type="ECO:0000256" key="1">
    <source>
        <dbReference type="ARBA" id="ARBA00022679"/>
    </source>
</evidence>
<evidence type="ECO:0000259" key="8">
    <source>
        <dbReference type="Pfam" id="PF05191"/>
    </source>
</evidence>
<reference evidence="9 10" key="1">
    <citation type="journal article" date="2016" name="Nat. Commun.">
        <title>Thousands of microbial genomes shed light on interconnected biogeochemical processes in an aquifer system.</title>
        <authorList>
            <person name="Anantharaman K."/>
            <person name="Brown C.T."/>
            <person name="Hug L.A."/>
            <person name="Sharon I."/>
            <person name="Castelle C.J."/>
            <person name="Probst A.J."/>
            <person name="Thomas B.C."/>
            <person name="Singh A."/>
            <person name="Wilkins M.J."/>
            <person name="Karaoz U."/>
            <person name="Brodie E.L."/>
            <person name="Williams K.H."/>
            <person name="Hubbard S.S."/>
            <person name="Banfield J.F."/>
        </authorList>
    </citation>
    <scope>NUCLEOTIDE SEQUENCE [LARGE SCALE GENOMIC DNA]</scope>
</reference>
<feature type="binding site" evidence="5">
    <location>
        <begin position="130"/>
        <end position="131"/>
    </location>
    <ligand>
        <name>ATP</name>
        <dbReference type="ChEBI" id="CHEBI:30616"/>
    </ligand>
</feature>
<feature type="binding site" evidence="5">
    <location>
        <position position="125"/>
    </location>
    <ligand>
        <name>Zn(2+)</name>
        <dbReference type="ChEBI" id="CHEBI:29105"/>
        <note>structural</note>
    </ligand>
</feature>
<comment type="caution">
    <text evidence="9">The sequence shown here is derived from an EMBL/GenBank/DDBJ whole genome shotgun (WGS) entry which is preliminary data.</text>
</comment>
<evidence type="ECO:0000313" key="10">
    <source>
        <dbReference type="Proteomes" id="UP000176241"/>
    </source>
</evidence>
<feature type="binding site" evidence="5">
    <location>
        <position position="154"/>
    </location>
    <ligand>
        <name>AMP</name>
        <dbReference type="ChEBI" id="CHEBI:456215"/>
    </ligand>
</feature>
<keyword evidence="3 5" id="KW-0547">Nucleotide-binding</keyword>
<dbReference type="STRING" id="1797533.A2731_01465"/>
<dbReference type="InterPro" id="IPR000850">
    <property type="entry name" value="Adenylat/UMP-CMP_kin"/>
</dbReference>
<feature type="domain" description="Adenylate kinase active site lid" evidence="8">
    <location>
        <begin position="122"/>
        <end position="156"/>
    </location>
</feature>
<keyword evidence="1 5" id="KW-0808">Transferase</keyword>
<comment type="catalytic activity">
    <reaction evidence="5 7">
        <text>AMP + ATP = 2 ADP</text>
        <dbReference type="Rhea" id="RHEA:12973"/>
        <dbReference type="ChEBI" id="CHEBI:30616"/>
        <dbReference type="ChEBI" id="CHEBI:456215"/>
        <dbReference type="ChEBI" id="CHEBI:456216"/>
        <dbReference type="EC" id="2.7.4.3"/>
    </reaction>
</comment>